<gene>
    <name evidence="6" type="ORF">C24_LOCUS23848</name>
</gene>
<feature type="domain" description="Jacalin-type lectin" evidence="5">
    <location>
        <begin position="2"/>
        <end position="148"/>
    </location>
</feature>
<dbReference type="InterPro" id="IPR033734">
    <property type="entry name" value="Jacalin-like_lectin_dom_plant"/>
</dbReference>
<evidence type="ECO:0000256" key="1">
    <source>
        <dbReference type="ARBA" id="ARBA00006568"/>
    </source>
</evidence>
<dbReference type="CDD" id="cd09612">
    <property type="entry name" value="Jacalin"/>
    <property type="match status" value="4"/>
</dbReference>
<evidence type="ECO:0000313" key="7">
    <source>
        <dbReference type="Proteomes" id="UP000434276"/>
    </source>
</evidence>
<feature type="domain" description="Jacalin-type lectin" evidence="5">
    <location>
        <begin position="296"/>
        <end position="441"/>
    </location>
</feature>
<evidence type="ECO:0000256" key="2">
    <source>
        <dbReference type="ARBA" id="ARBA00022734"/>
    </source>
</evidence>
<dbReference type="OrthoDB" id="1085227at2759"/>
<organism evidence="6 7">
    <name type="scientific">Arabidopsis thaliana</name>
    <name type="common">Mouse-ear cress</name>
    <dbReference type="NCBI Taxonomy" id="3702"/>
    <lineage>
        <taxon>Eukaryota</taxon>
        <taxon>Viridiplantae</taxon>
        <taxon>Streptophyta</taxon>
        <taxon>Embryophyta</taxon>
        <taxon>Tracheophyta</taxon>
        <taxon>Spermatophyta</taxon>
        <taxon>Magnoliopsida</taxon>
        <taxon>eudicotyledons</taxon>
        <taxon>Gunneridae</taxon>
        <taxon>Pentapetalae</taxon>
        <taxon>rosids</taxon>
        <taxon>malvids</taxon>
        <taxon>Brassicales</taxon>
        <taxon>Brassicaceae</taxon>
        <taxon>Camelineae</taxon>
        <taxon>Arabidopsis</taxon>
    </lineage>
</organism>
<protein>
    <recommendedName>
        <fullName evidence="5">Jacalin-type lectin domain-containing protein</fullName>
    </recommendedName>
</protein>
<dbReference type="InterPro" id="IPR001229">
    <property type="entry name" value="Jacalin-like_lectin_dom"/>
</dbReference>
<dbReference type="Proteomes" id="UP000434276">
    <property type="component" value="Unassembled WGS sequence"/>
</dbReference>
<dbReference type="FunFam" id="2.100.10.30:FF:000001">
    <property type="entry name" value="Jacalin-related lectin 33"/>
    <property type="match status" value="4"/>
</dbReference>
<evidence type="ECO:0000259" key="5">
    <source>
        <dbReference type="PROSITE" id="PS51752"/>
    </source>
</evidence>
<dbReference type="InterPro" id="IPR036404">
    <property type="entry name" value="Jacalin-like_lectin_dom_sf"/>
</dbReference>
<name>A0A5S9Y9A3_ARATH</name>
<dbReference type="EMBL" id="CACSHJ010000096">
    <property type="protein sequence ID" value="CAA0406148.1"/>
    <property type="molecule type" value="Genomic_DNA"/>
</dbReference>
<feature type="region of interest" description="Disordered" evidence="4">
    <location>
        <begin position="1"/>
        <end position="23"/>
    </location>
</feature>
<dbReference type="PROSITE" id="PS51752">
    <property type="entry name" value="JACALIN_LECTIN"/>
    <property type="match status" value="4"/>
</dbReference>
<keyword evidence="3" id="KW-0677">Repeat</keyword>
<accession>A0A5S9Y9A3</accession>
<dbReference type="Pfam" id="PF01419">
    <property type="entry name" value="Jacalin"/>
    <property type="match status" value="4"/>
</dbReference>
<dbReference type="GO" id="GO:0030246">
    <property type="term" value="F:carbohydrate binding"/>
    <property type="evidence" value="ECO:0007669"/>
    <property type="project" value="UniProtKB-KW"/>
</dbReference>
<dbReference type="ExpressionAtlas" id="A0A5S9Y9A3">
    <property type="expression patterns" value="baseline and differential"/>
</dbReference>
<dbReference type="AlphaFoldDB" id="A0A5S9Y9A3"/>
<evidence type="ECO:0000313" key="6">
    <source>
        <dbReference type="EMBL" id="CAA0406148.1"/>
    </source>
</evidence>
<feature type="domain" description="Jacalin-type lectin" evidence="5">
    <location>
        <begin position="448"/>
        <end position="588"/>
    </location>
</feature>
<keyword evidence="2" id="KW-0430">Lectin</keyword>
<dbReference type="Gene3D" id="2.100.10.30">
    <property type="entry name" value="Jacalin-like lectin domain"/>
    <property type="match status" value="4"/>
</dbReference>
<dbReference type="PANTHER" id="PTHR47293">
    <property type="entry name" value="JACALIN-RELATED LECTIN 3"/>
    <property type="match status" value="1"/>
</dbReference>
<feature type="domain" description="Jacalin-type lectin" evidence="5">
    <location>
        <begin position="151"/>
        <end position="293"/>
    </location>
</feature>
<dbReference type="SMART" id="SM00915">
    <property type="entry name" value="Jacalin"/>
    <property type="match status" value="4"/>
</dbReference>
<comment type="similarity">
    <text evidence="1">Belongs to the jacalin lectin family.</text>
</comment>
<evidence type="ECO:0000256" key="4">
    <source>
        <dbReference type="SAM" id="MobiDB-lite"/>
    </source>
</evidence>
<evidence type="ECO:0000256" key="3">
    <source>
        <dbReference type="ARBA" id="ARBA00022737"/>
    </source>
</evidence>
<sequence length="594" mass="66448">MIQKLGAKGIKSDERNQREWDDGSEHDDVTKIYVRGGREGIRSIYFNYVKNGKPKDGSIHGYFDSGFTQTFEINHLRGEYLESVDAYYDTKSYGMQAIQFKTNFRTSELMGYSYECTMFTLAVKGKKIIGFHGSNYVHILSLGAYFISITPTRLEVKGSMGSKKWDDGFDHENVSKIEVLGGFEGILYIKVDYIKNGKLETGLVHGDSGGDGFLQKMEINQSKNEYLVYVEGYYDDASETIQGLHFQTNLNNPVMMGYKKGRKFLLASNGNKIIGFHGYADKSLNSLGAYFSTTTPNKLECQGDRKGLPWDDGCNYDGVKKVYVDSISDIDSVRFEYDNGGKVEKTPYRRDVTNEKEFVLDYPNEFITSVEGTLATPTNFDITWILSLTFKTSKGRTSPTFGSSSPGRKFVLEKNGSALVGFHGYIGPGYNIKSLGAYYRPIPPTPDVKRLEAQGGDGGASWDDGGTFNSVRKIYIGLGKNVVGFVKFLYYKNARVVIGDDHGNKTLSSDLLEFVMDPFEHIISVEGTYDDTSGGITMLRFETNLQKSPYFGFGTTSNFVLRKDNHQIVGFHGKSSNMLHQLGVHVIPNGFKFI</sequence>
<reference evidence="6 7" key="1">
    <citation type="submission" date="2019-12" db="EMBL/GenBank/DDBJ databases">
        <authorList>
            <person name="Jiao W.-B."/>
            <person name="Schneeberger K."/>
        </authorList>
    </citation>
    <scope>NUCLEOTIDE SEQUENCE [LARGE SCALE GENOMIC DNA]</scope>
    <source>
        <strain evidence="7">cv. C24</strain>
    </source>
</reference>
<proteinExistence type="inferred from homology"/>
<dbReference type="SUPFAM" id="SSF51101">
    <property type="entry name" value="Mannose-binding lectins"/>
    <property type="match status" value="4"/>
</dbReference>
<feature type="compositionally biased region" description="Basic and acidic residues" evidence="4">
    <location>
        <begin position="10"/>
        <end position="23"/>
    </location>
</feature>
<dbReference type="PANTHER" id="PTHR47293:SF66">
    <property type="entry name" value="JACALIN-RELATED LECTIN 11-RELATED"/>
    <property type="match status" value="1"/>
</dbReference>